<reference evidence="1 2" key="1">
    <citation type="journal article" date="2016" name="Nat. Commun.">
        <title>Thousands of microbial genomes shed light on interconnected biogeochemical processes in an aquifer system.</title>
        <authorList>
            <person name="Anantharaman K."/>
            <person name="Brown C.T."/>
            <person name="Hug L.A."/>
            <person name="Sharon I."/>
            <person name="Castelle C.J."/>
            <person name="Probst A.J."/>
            <person name="Thomas B.C."/>
            <person name="Singh A."/>
            <person name="Wilkins M.J."/>
            <person name="Karaoz U."/>
            <person name="Brodie E.L."/>
            <person name="Williams K.H."/>
            <person name="Hubbard S.S."/>
            <person name="Banfield J.F."/>
        </authorList>
    </citation>
    <scope>NUCLEOTIDE SEQUENCE [LARGE SCALE GENOMIC DNA]</scope>
</reference>
<evidence type="ECO:0000313" key="1">
    <source>
        <dbReference type="EMBL" id="OGD63603.1"/>
    </source>
</evidence>
<name>A0A1F5E8A8_9BACT</name>
<sequence>MVELKLKEGLARAHDLFTAAANEGLHKNLCVAVVAEALAPTAPSVDFLELLRDIDQNGRKPFADIFGLAGLEIINPVNVFSLPLPAATQVVEGQLAQVNPEQGIVGLVVTTTVELGPNGTKSGHLFVVIPSNVAPPGFRFVPECSLLLSADKVTEPILKPTTPDLVIKRTLIKGRRPLEVALIKVK</sequence>
<proteinExistence type="predicted"/>
<accession>A0A1F5E8A8</accession>
<organism evidence="1 2">
    <name type="scientific">Candidatus Beckwithbacteria bacterium RBG_13_42_9</name>
    <dbReference type="NCBI Taxonomy" id="1797457"/>
    <lineage>
        <taxon>Bacteria</taxon>
        <taxon>Candidatus Beckwithiibacteriota</taxon>
    </lineage>
</organism>
<dbReference type="AlphaFoldDB" id="A0A1F5E8A8"/>
<dbReference type="EMBL" id="MEZK01000007">
    <property type="protein sequence ID" value="OGD63603.1"/>
    <property type="molecule type" value="Genomic_DNA"/>
</dbReference>
<dbReference type="STRING" id="1797457.A2160_01925"/>
<evidence type="ECO:0000313" key="2">
    <source>
        <dbReference type="Proteomes" id="UP000177006"/>
    </source>
</evidence>
<gene>
    <name evidence="1" type="ORF">A2160_01925</name>
</gene>
<protein>
    <submittedName>
        <fullName evidence="1">Uncharacterized protein</fullName>
    </submittedName>
</protein>
<comment type="caution">
    <text evidence="1">The sequence shown here is derived from an EMBL/GenBank/DDBJ whole genome shotgun (WGS) entry which is preliminary data.</text>
</comment>
<dbReference type="Proteomes" id="UP000177006">
    <property type="component" value="Unassembled WGS sequence"/>
</dbReference>